<protein>
    <recommendedName>
        <fullName evidence="3">Lipoprotein</fullName>
    </recommendedName>
</protein>
<dbReference type="PROSITE" id="PS51257">
    <property type="entry name" value="PROKAR_LIPOPROTEIN"/>
    <property type="match status" value="1"/>
</dbReference>
<evidence type="ECO:0000313" key="2">
    <source>
        <dbReference type="Proteomes" id="UP001165653"/>
    </source>
</evidence>
<name>A0ABT3G1T9_9BACT</name>
<organism evidence="1 2">
    <name type="scientific">Luteolibacter rhizosphaerae</name>
    <dbReference type="NCBI Taxonomy" id="2989719"/>
    <lineage>
        <taxon>Bacteria</taxon>
        <taxon>Pseudomonadati</taxon>
        <taxon>Verrucomicrobiota</taxon>
        <taxon>Verrucomicrobiia</taxon>
        <taxon>Verrucomicrobiales</taxon>
        <taxon>Verrucomicrobiaceae</taxon>
        <taxon>Luteolibacter</taxon>
    </lineage>
</organism>
<evidence type="ECO:0000313" key="1">
    <source>
        <dbReference type="EMBL" id="MCW1913798.1"/>
    </source>
</evidence>
<dbReference type="RefSeq" id="WP_264513299.1">
    <property type="nucleotide sequence ID" value="NZ_JAPDDR010000004.1"/>
</dbReference>
<dbReference type="EMBL" id="JAPDDR010000004">
    <property type="protein sequence ID" value="MCW1913798.1"/>
    <property type="molecule type" value="Genomic_DNA"/>
</dbReference>
<keyword evidence="2" id="KW-1185">Reference proteome</keyword>
<accession>A0ABT3G1T9</accession>
<proteinExistence type="predicted"/>
<dbReference type="Proteomes" id="UP001165653">
    <property type="component" value="Unassembled WGS sequence"/>
</dbReference>
<reference evidence="1" key="1">
    <citation type="submission" date="2022-10" db="EMBL/GenBank/DDBJ databases">
        <title>Luteolibacter sp. GHJ8, whole genome shotgun sequencing project.</title>
        <authorList>
            <person name="Zhao G."/>
            <person name="Shen L."/>
        </authorList>
    </citation>
    <scope>NUCLEOTIDE SEQUENCE</scope>
    <source>
        <strain evidence="1">GHJ8</strain>
    </source>
</reference>
<evidence type="ECO:0008006" key="3">
    <source>
        <dbReference type="Google" id="ProtNLM"/>
    </source>
</evidence>
<sequence>MKTRFLASALLLAACALGSSSCDRKEKVLDVDTPGGGIQIEKDKKSGEVDIKIEDKK</sequence>
<comment type="caution">
    <text evidence="1">The sequence shown here is derived from an EMBL/GenBank/DDBJ whole genome shotgun (WGS) entry which is preliminary data.</text>
</comment>
<gene>
    <name evidence="1" type="ORF">OJ996_09440</name>
</gene>